<gene>
    <name evidence="1" type="ORF">AA309_19980</name>
</gene>
<organism evidence="1 2">
    <name type="scientific">Microvirga vignae</name>
    <dbReference type="NCBI Taxonomy" id="1225564"/>
    <lineage>
        <taxon>Bacteria</taxon>
        <taxon>Pseudomonadati</taxon>
        <taxon>Pseudomonadota</taxon>
        <taxon>Alphaproteobacteria</taxon>
        <taxon>Hyphomicrobiales</taxon>
        <taxon>Methylobacteriaceae</taxon>
        <taxon>Microvirga</taxon>
    </lineage>
</organism>
<dbReference type="EMBL" id="LCYG01000055">
    <property type="protein sequence ID" value="KLK91383.1"/>
    <property type="molecule type" value="Genomic_DNA"/>
</dbReference>
<dbReference type="RefSeq" id="WP_047190781.1">
    <property type="nucleotide sequence ID" value="NZ_LCYG01000055.1"/>
</dbReference>
<dbReference type="STRING" id="1225564.AA309_19980"/>
<dbReference type="PATRIC" id="fig|1225564.3.peg.5304"/>
<evidence type="ECO:0000313" key="2">
    <source>
        <dbReference type="Proteomes" id="UP000035489"/>
    </source>
</evidence>
<name>A0A0H1R893_9HYPH</name>
<sequence>MNQPIRIPPLLIRKTLTEQIAEHNARVERIWLTKGSNCRPYQPSPTTVPLAADLSRVVAAEHSGFLKEVRS</sequence>
<accession>A0A0H1R893</accession>
<keyword evidence="2" id="KW-1185">Reference proteome</keyword>
<dbReference type="Proteomes" id="UP000035489">
    <property type="component" value="Unassembled WGS sequence"/>
</dbReference>
<proteinExistence type="predicted"/>
<evidence type="ECO:0000313" key="1">
    <source>
        <dbReference type="EMBL" id="KLK91383.1"/>
    </source>
</evidence>
<comment type="caution">
    <text evidence="1">The sequence shown here is derived from an EMBL/GenBank/DDBJ whole genome shotgun (WGS) entry which is preliminary data.</text>
</comment>
<dbReference type="AlphaFoldDB" id="A0A0H1R893"/>
<protein>
    <submittedName>
        <fullName evidence="1">Uncharacterized protein</fullName>
    </submittedName>
</protein>
<reference evidence="1 2" key="1">
    <citation type="submission" date="2015-05" db="EMBL/GenBank/DDBJ databases">
        <title>Draft genome sequence of Microvirga vignae strain BR3299, a novel nitrogen fixing bacteria isolated from Brazil semi-aired region.</title>
        <authorList>
            <person name="Zilli J.E."/>
            <person name="Passos S.R."/>
            <person name="Leite J."/>
            <person name="Baldani J.I."/>
            <person name="Xavier G.R."/>
            <person name="Rumjaneck N.G."/>
            <person name="Simoes-Araujo J.L."/>
        </authorList>
    </citation>
    <scope>NUCLEOTIDE SEQUENCE [LARGE SCALE GENOMIC DNA]</scope>
    <source>
        <strain evidence="1 2">BR3299</strain>
    </source>
</reference>